<evidence type="ECO:0008006" key="3">
    <source>
        <dbReference type="Google" id="ProtNLM"/>
    </source>
</evidence>
<keyword evidence="2" id="KW-1185">Reference proteome</keyword>
<evidence type="ECO:0000313" key="1">
    <source>
        <dbReference type="EMBL" id="KEO73301.1"/>
    </source>
</evidence>
<comment type="caution">
    <text evidence="1">The sequence shown here is derived from an EMBL/GenBank/DDBJ whole genome shotgun (WGS) entry which is preliminary data.</text>
</comment>
<dbReference type="AlphaFoldDB" id="A0A074KTK8"/>
<reference evidence="1 2" key="1">
    <citation type="submission" date="2014-04" db="EMBL/GenBank/DDBJ databases">
        <title>Characterization and application of a salt tolerant electro-active bacterium.</title>
        <authorList>
            <person name="Yang L."/>
            <person name="Wei S."/>
            <person name="Tay Q.X.M."/>
        </authorList>
    </citation>
    <scope>NUCLEOTIDE SEQUENCE [LARGE SCALE GENOMIC DNA]</scope>
    <source>
        <strain evidence="1 2">LY1</strain>
    </source>
</reference>
<name>A0A074KTK8_9BACT</name>
<proteinExistence type="predicted"/>
<dbReference type="RefSeq" id="WP_035075520.1">
    <property type="nucleotide sequence ID" value="NZ_JMIH01000022.1"/>
</dbReference>
<dbReference type="Pfam" id="PF14356">
    <property type="entry name" value="DUF4403"/>
    <property type="match status" value="1"/>
</dbReference>
<organism evidence="1 2">
    <name type="scientific">Anditalea andensis</name>
    <dbReference type="NCBI Taxonomy" id="1048983"/>
    <lineage>
        <taxon>Bacteria</taxon>
        <taxon>Pseudomonadati</taxon>
        <taxon>Bacteroidota</taxon>
        <taxon>Cytophagia</taxon>
        <taxon>Cytophagales</taxon>
        <taxon>Cytophagaceae</taxon>
        <taxon>Anditalea</taxon>
    </lineage>
</organism>
<dbReference type="InterPro" id="IPR025515">
    <property type="entry name" value="DUF4403"/>
</dbReference>
<dbReference type="PROSITE" id="PS51257">
    <property type="entry name" value="PROKAR_LIPOPROTEIN"/>
    <property type="match status" value="1"/>
</dbReference>
<gene>
    <name evidence="1" type="ORF">EL17_13205</name>
</gene>
<dbReference type="eggNOG" id="ENOG502ZAFW">
    <property type="taxonomic scope" value="Bacteria"/>
</dbReference>
<dbReference type="EMBL" id="JMIH01000022">
    <property type="protein sequence ID" value="KEO73301.1"/>
    <property type="molecule type" value="Genomic_DNA"/>
</dbReference>
<accession>A0A074KTK8</accession>
<dbReference type="STRING" id="1048983.EL17_13205"/>
<sequence length="463" mass="51977">MKKILIALVFISAFASCKKINPDKPKFSGDPIELPSATSSINFPLEISFQQLEKNLNKEFQGLLFEEKDLSVGSGLNTDLQVTKMGDAKLSSKGDHALKLQIPLRLKGSLKVEKKLLGQLISTAIPYDEVLNPEISFTPVIGENYDLSFQNITIDGWGRSMRYEFLGYAIDFDPLIRKHLQNMLNTQLNNSNFKGLSFRSFMEDAWKNFSQPVRFAQSGIDGYVFTRPHTVKVGNISTVNNKLSLNLGLEGEVISEVGKSPSVRPVVLPKISPNDNTQNLIDITLPLRVGYEAIDQYLNAELVGEPITIDKSTQLIPRGFSSQSFGDRALVKMNFTAKRSGKKDINGDIYLVGKPAYDPQKQAIYFEDIDFDLNTKNVLANYAGWLKQGQILTQMKKRAYYPIGAYLDEAKSEIQKHNQIQTDFASIFIKNPKLDVLGIYATQQDIRLYLNSTGRLDVRINDL</sequence>
<protein>
    <recommendedName>
        <fullName evidence="3">DUF4403 family protein</fullName>
    </recommendedName>
</protein>
<evidence type="ECO:0000313" key="2">
    <source>
        <dbReference type="Proteomes" id="UP000027821"/>
    </source>
</evidence>
<dbReference type="OrthoDB" id="617059at2"/>
<dbReference type="Proteomes" id="UP000027821">
    <property type="component" value="Unassembled WGS sequence"/>
</dbReference>